<feature type="transmembrane region" description="Helical" evidence="9">
    <location>
        <begin position="190"/>
        <end position="215"/>
    </location>
</feature>
<evidence type="ECO:0000256" key="4">
    <source>
        <dbReference type="ARBA" id="ARBA00022519"/>
    </source>
</evidence>
<dbReference type="eggNOG" id="COG1172">
    <property type="taxonomic scope" value="Bacteria"/>
</dbReference>
<evidence type="ECO:0000256" key="2">
    <source>
        <dbReference type="ARBA" id="ARBA00022448"/>
    </source>
</evidence>
<dbReference type="PATRIC" id="fig|1150469.3.peg.3525"/>
<gene>
    <name evidence="10" type="primary">AraZ</name>
    <name evidence="10" type="ORF">RSPPHO_03127</name>
</gene>
<comment type="subcellular location">
    <subcellularLocation>
        <location evidence="1">Cell membrane</location>
        <topology evidence="1">Multi-pass membrane protein</topology>
    </subcellularLocation>
</comment>
<organism evidence="10 11">
    <name type="scientific">Pararhodospirillum photometricum DSM 122</name>
    <dbReference type="NCBI Taxonomy" id="1150469"/>
    <lineage>
        <taxon>Bacteria</taxon>
        <taxon>Pseudomonadati</taxon>
        <taxon>Pseudomonadota</taxon>
        <taxon>Alphaproteobacteria</taxon>
        <taxon>Rhodospirillales</taxon>
        <taxon>Rhodospirillaceae</taxon>
        <taxon>Pararhodospirillum</taxon>
    </lineage>
</organism>
<dbReference type="PANTHER" id="PTHR32196:SF21">
    <property type="entry name" value="ABC TRANSPORTER PERMEASE PROTEIN YPHD-RELATED"/>
    <property type="match status" value="1"/>
</dbReference>
<evidence type="ECO:0000256" key="7">
    <source>
        <dbReference type="ARBA" id="ARBA00023136"/>
    </source>
</evidence>
<name>H6SR31_PARPM</name>
<evidence type="ECO:0000313" key="11">
    <source>
        <dbReference type="Proteomes" id="UP000033220"/>
    </source>
</evidence>
<feature type="transmembrane region" description="Helical" evidence="9">
    <location>
        <begin position="342"/>
        <end position="361"/>
    </location>
</feature>
<keyword evidence="5 9" id="KW-0812">Transmembrane</keyword>
<dbReference type="InterPro" id="IPR001851">
    <property type="entry name" value="ABC_transp_permease"/>
</dbReference>
<feature type="transmembrane region" description="Helical" evidence="9">
    <location>
        <begin position="313"/>
        <end position="335"/>
    </location>
</feature>
<evidence type="ECO:0000256" key="8">
    <source>
        <dbReference type="SAM" id="MobiDB-lite"/>
    </source>
</evidence>
<feature type="transmembrane region" description="Helical" evidence="9">
    <location>
        <begin position="154"/>
        <end position="178"/>
    </location>
</feature>
<feature type="transmembrane region" description="Helical" evidence="9">
    <location>
        <begin position="235"/>
        <end position="257"/>
    </location>
</feature>
<keyword evidence="7 9" id="KW-0472">Membrane</keyword>
<sequence>MWTWAPRPSFTCSSTIWPGGASESWSFPRKWSSWSACASGSMSWLRAKLLANSQATKSARKPSCVSPSPSAGKPHDGCSKKSSVLLHRVLGQSTLLFFIVMLVAAHFLSDRFFTPDNITNILRQSVPLGIVSIGLLFVILTAGIDLAVGSLMALVSVVVALCLPGLGLVGAVVVALAVGVGAGLVSGSLVALFGIAPFIATLAIMTIARGLALILSRGQPVFIDNETFMAVGSSALLGIPTLFYVLVGVTVLAALLARKTVFGRLVVAVGSNEVATRFAGISIARIKIAVYGLSGLTCAIAGILSATRTGVGSPILALGFELDAIAAVVVGGASLAGGRGTVLNTLIGALILSIISNLMNLMDIPGYHQQVVKGVIIVLAVVLESAKRRLSAA</sequence>
<evidence type="ECO:0000256" key="1">
    <source>
        <dbReference type="ARBA" id="ARBA00004651"/>
    </source>
</evidence>
<evidence type="ECO:0000313" key="10">
    <source>
        <dbReference type="EMBL" id="CCG09753.1"/>
    </source>
</evidence>
<evidence type="ECO:0000256" key="3">
    <source>
        <dbReference type="ARBA" id="ARBA00022475"/>
    </source>
</evidence>
<feature type="transmembrane region" description="Helical" evidence="9">
    <location>
        <begin position="367"/>
        <end position="386"/>
    </location>
</feature>
<dbReference type="EMBL" id="HE663493">
    <property type="protein sequence ID" value="CCG09753.1"/>
    <property type="molecule type" value="Genomic_DNA"/>
</dbReference>
<dbReference type="Proteomes" id="UP000033220">
    <property type="component" value="Chromosome DSM 122"/>
</dbReference>
<dbReference type="HOGENOM" id="CLU_028880_0_2_5"/>
<accession>H6SR31</accession>
<feature type="transmembrane region" description="Helical" evidence="9">
    <location>
        <begin position="288"/>
        <end position="307"/>
    </location>
</feature>
<dbReference type="STRING" id="1150469.RSPPHO_03127"/>
<evidence type="ECO:0000256" key="6">
    <source>
        <dbReference type="ARBA" id="ARBA00022989"/>
    </source>
</evidence>
<keyword evidence="2" id="KW-0813">Transport</keyword>
<dbReference type="GO" id="GO:0005886">
    <property type="term" value="C:plasma membrane"/>
    <property type="evidence" value="ECO:0007669"/>
    <property type="project" value="UniProtKB-SubCell"/>
</dbReference>
<keyword evidence="11" id="KW-1185">Reference proteome</keyword>
<evidence type="ECO:0000256" key="9">
    <source>
        <dbReference type="SAM" id="Phobius"/>
    </source>
</evidence>
<feature type="transmembrane region" description="Helical" evidence="9">
    <location>
        <begin position="128"/>
        <end position="148"/>
    </location>
</feature>
<dbReference type="Pfam" id="PF02653">
    <property type="entry name" value="BPD_transp_2"/>
    <property type="match status" value="1"/>
</dbReference>
<protein>
    <submittedName>
        <fullName evidence="10">Ribose/xylose/arabinose/galactoside ABC-type transport system permease component</fullName>
    </submittedName>
</protein>
<dbReference type="GO" id="GO:0022857">
    <property type="term" value="F:transmembrane transporter activity"/>
    <property type="evidence" value="ECO:0007669"/>
    <property type="project" value="InterPro"/>
</dbReference>
<dbReference type="CDD" id="cd06579">
    <property type="entry name" value="TM_PBP1_transp_AraH_like"/>
    <property type="match status" value="1"/>
</dbReference>
<reference evidence="10 11" key="1">
    <citation type="submission" date="2012-02" db="EMBL/GenBank/DDBJ databases">
        <title>Shotgun genome sequence of Phaeospirillum photometricum DSM 122.</title>
        <authorList>
            <person name="Duquesne K."/>
            <person name="Sturgis J."/>
        </authorList>
    </citation>
    <scope>NUCLEOTIDE SEQUENCE [LARGE SCALE GENOMIC DNA]</scope>
    <source>
        <strain evidence="11">DSM122</strain>
    </source>
</reference>
<evidence type="ECO:0000256" key="5">
    <source>
        <dbReference type="ARBA" id="ARBA00022692"/>
    </source>
</evidence>
<dbReference type="KEGG" id="rpm:RSPPHO_03127"/>
<keyword evidence="6 9" id="KW-1133">Transmembrane helix</keyword>
<feature type="transmembrane region" description="Helical" evidence="9">
    <location>
        <begin position="89"/>
        <end position="108"/>
    </location>
</feature>
<keyword evidence="3" id="KW-1003">Cell membrane</keyword>
<feature type="region of interest" description="Disordered" evidence="8">
    <location>
        <begin position="59"/>
        <end position="78"/>
    </location>
</feature>
<keyword evidence="4" id="KW-0997">Cell inner membrane</keyword>
<dbReference type="AlphaFoldDB" id="H6SR31"/>
<dbReference type="PANTHER" id="PTHR32196">
    <property type="entry name" value="ABC TRANSPORTER PERMEASE PROTEIN YPHD-RELATED-RELATED"/>
    <property type="match status" value="1"/>
</dbReference>
<proteinExistence type="predicted"/>